<evidence type="ECO:0000313" key="2">
    <source>
        <dbReference type="EMBL" id="QHT06671.1"/>
    </source>
</evidence>
<keyword evidence="1" id="KW-0472">Membrane</keyword>
<protein>
    <recommendedName>
        <fullName evidence="3">Thioredoxin domain-containing protein</fullName>
    </recommendedName>
</protein>
<name>A0A6C0CQA3_9ZZZZ</name>
<dbReference type="SUPFAM" id="SSF52833">
    <property type="entry name" value="Thioredoxin-like"/>
    <property type="match status" value="1"/>
</dbReference>
<proteinExistence type="predicted"/>
<evidence type="ECO:0008006" key="3">
    <source>
        <dbReference type="Google" id="ProtNLM"/>
    </source>
</evidence>
<reference evidence="2" key="1">
    <citation type="journal article" date="2020" name="Nature">
        <title>Giant virus diversity and host interactions through global metagenomics.</title>
        <authorList>
            <person name="Schulz F."/>
            <person name="Roux S."/>
            <person name="Paez-Espino D."/>
            <person name="Jungbluth S."/>
            <person name="Walsh D.A."/>
            <person name="Denef V.J."/>
            <person name="McMahon K.D."/>
            <person name="Konstantinidis K.T."/>
            <person name="Eloe-Fadrosh E.A."/>
            <person name="Kyrpides N.C."/>
            <person name="Woyke T."/>
        </authorList>
    </citation>
    <scope>NUCLEOTIDE SEQUENCE</scope>
    <source>
        <strain evidence="2">GVMAG-M-3300021473-15</strain>
    </source>
</reference>
<sequence>MAKSKLSTKASSVAKKAKSALSSAAKKARSSALGKTVSSAASKALASSTGKKIKGAMSSMRNKIQGLLKNPKDFKKQLKNLFSFRTYIHVFVILILIIFIVLEFAGISITRLAILFVMVFTYIFEGYISSSIYSVLSNLNSTVTTAADVVDTADAASSDLNKVFQNSTATEAFDVTNNNETSIILVKATWCSVCTNYLKSDQWATLVATVQASNYAVYVIDLDQNADLIPSLLTIPVSNITHVPMLFLKYNSTVYNYEGDLNNPQEIVNTLAQMVNP</sequence>
<keyword evidence="1" id="KW-1133">Transmembrane helix</keyword>
<dbReference type="Gene3D" id="3.40.30.10">
    <property type="entry name" value="Glutaredoxin"/>
    <property type="match status" value="1"/>
</dbReference>
<dbReference type="EMBL" id="MN739474">
    <property type="protein sequence ID" value="QHT06671.1"/>
    <property type="molecule type" value="Genomic_DNA"/>
</dbReference>
<dbReference type="InterPro" id="IPR036249">
    <property type="entry name" value="Thioredoxin-like_sf"/>
</dbReference>
<organism evidence="2">
    <name type="scientific">viral metagenome</name>
    <dbReference type="NCBI Taxonomy" id="1070528"/>
    <lineage>
        <taxon>unclassified sequences</taxon>
        <taxon>metagenomes</taxon>
        <taxon>organismal metagenomes</taxon>
    </lineage>
</organism>
<dbReference type="AlphaFoldDB" id="A0A6C0CQA3"/>
<keyword evidence="1" id="KW-0812">Transmembrane</keyword>
<feature type="transmembrane region" description="Helical" evidence="1">
    <location>
        <begin position="108"/>
        <end position="128"/>
    </location>
</feature>
<accession>A0A6C0CQA3</accession>
<evidence type="ECO:0000256" key="1">
    <source>
        <dbReference type="SAM" id="Phobius"/>
    </source>
</evidence>
<feature type="transmembrane region" description="Helical" evidence="1">
    <location>
        <begin position="82"/>
        <end position="102"/>
    </location>
</feature>